<dbReference type="SUPFAM" id="SSF53213">
    <property type="entry name" value="LigB-like"/>
    <property type="match status" value="1"/>
</dbReference>
<organism evidence="2 3">
    <name type="scientific">Amycolatopsis pithecellobii</name>
    <dbReference type="NCBI Taxonomy" id="664692"/>
    <lineage>
        <taxon>Bacteria</taxon>
        <taxon>Bacillati</taxon>
        <taxon>Actinomycetota</taxon>
        <taxon>Actinomycetes</taxon>
        <taxon>Pseudonocardiales</taxon>
        <taxon>Pseudonocardiaceae</taxon>
        <taxon>Amycolatopsis</taxon>
    </lineage>
</organism>
<dbReference type="GO" id="GO:0008198">
    <property type="term" value="F:ferrous iron binding"/>
    <property type="evidence" value="ECO:0007669"/>
    <property type="project" value="InterPro"/>
</dbReference>
<dbReference type="AlphaFoldDB" id="A0A6N7YVU7"/>
<keyword evidence="2" id="KW-0560">Oxidoreductase</keyword>
<dbReference type="RefSeq" id="WP_208024461.1">
    <property type="nucleotide sequence ID" value="NZ_WMBA01000029.1"/>
</dbReference>
<dbReference type="Proteomes" id="UP000440096">
    <property type="component" value="Unassembled WGS sequence"/>
</dbReference>
<dbReference type="InterPro" id="IPR004183">
    <property type="entry name" value="Xdiol_dOase_suB"/>
</dbReference>
<dbReference type="GO" id="GO:0047070">
    <property type="term" value="F:3-carboxyethylcatechol 2,3-dioxygenase activity"/>
    <property type="evidence" value="ECO:0007669"/>
    <property type="project" value="UniProtKB-EC"/>
</dbReference>
<dbReference type="Pfam" id="PF02900">
    <property type="entry name" value="LigB"/>
    <property type="match status" value="1"/>
</dbReference>
<name>A0A6N7YVU7_9PSEU</name>
<feature type="domain" description="Extradiol ring-cleavage dioxygenase class III enzyme subunit B" evidence="1">
    <location>
        <begin position="5"/>
        <end position="300"/>
    </location>
</feature>
<dbReference type="EC" id="1.13.11.16" evidence="2"/>
<protein>
    <submittedName>
        <fullName evidence="2">3-carboxyethylcatechol 2,3-dioxygenase</fullName>
        <ecNumber evidence="2">1.13.11.16</ecNumber>
    </submittedName>
</protein>
<proteinExistence type="predicted"/>
<dbReference type="EMBL" id="WMBA01000029">
    <property type="protein sequence ID" value="MTD56062.1"/>
    <property type="molecule type" value="Genomic_DNA"/>
</dbReference>
<reference evidence="2 3" key="1">
    <citation type="submission" date="2019-11" db="EMBL/GenBank/DDBJ databases">
        <title>Draft genome of Amycolatopsis RM579.</title>
        <authorList>
            <person name="Duangmal K."/>
            <person name="Mingma R."/>
        </authorList>
    </citation>
    <scope>NUCLEOTIDE SEQUENCE [LARGE SCALE GENOMIC DNA]</scope>
    <source>
        <strain evidence="2 3">RM579</strain>
    </source>
</reference>
<gene>
    <name evidence="2" type="ORF">GKO32_19070</name>
</gene>
<keyword evidence="2" id="KW-0223">Dioxygenase</keyword>
<evidence type="ECO:0000313" key="3">
    <source>
        <dbReference type="Proteomes" id="UP000440096"/>
    </source>
</evidence>
<evidence type="ECO:0000313" key="2">
    <source>
        <dbReference type="EMBL" id="MTD56062.1"/>
    </source>
</evidence>
<sequence length="311" mass="33212">MLNVCCVSHSPLLGHNRVPAEIERTVTDGIDRLRKQVQSYAPDVIIMFGPDHYRGFNYRLMPQFCIGLQCSTVGDFGTPKVTLDVPRELAEGLASHVLEAGVDVAVSEAMRVDHGFTQALFLLTEEASTPPVIPVFINCAAAPIAPMARARALGEAVGTYASATGLRVLLVGSGGLSHDPPMPKKLTASGEVSPRLLVDGPLDDSATQGRVIQAGLDFAAGRTTFTPLNPEWDARFLQALRDGDIDAAMAMDGDELSRVAGNATHEVRTWIAAFSALGTEGRYRAVEEFYSPAPEWLVGFGGMYCAPGEPA</sequence>
<dbReference type="Gene3D" id="3.40.830.10">
    <property type="entry name" value="LigB-like"/>
    <property type="match status" value="1"/>
</dbReference>
<dbReference type="NCBIfam" id="NF009910">
    <property type="entry name" value="PRK13370.1-4"/>
    <property type="match status" value="1"/>
</dbReference>
<evidence type="ECO:0000259" key="1">
    <source>
        <dbReference type="Pfam" id="PF02900"/>
    </source>
</evidence>
<accession>A0A6N7YVU7</accession>
<comment type="caution">
    <text evidence="2">The sequence shown here is derived from an EMBL/GenBank/DDBJ whole genome shotgun (WGS) entry which is preliminary data.</text>
</comment>
<keyword evidence="3" id="KW-1185">Reference proteome</keyword>